<gene>
    <name evidence="1" type="ORF">Poly59_39040</name>
</gene>
<sequence>MKPNEPKFDLGRVVATPGALEKLAESSETAAKFLRNHQQGSWGDVCEDDAAANEQALEDGERILSVYHTAKGEKLYVITEADRSSTCILLPEEY</sequence>
<dbReference type="RefSeq" id="WP_146535571.1">
    <property type="nucleotide sequence ID" value="NZ_SJPX01000004.1"/>
</dbReference>
<organism evidence="1 2">
    <name type="scientific">Rubripirellula reticaptiva</name>
    <dbReference type="NCBI Taxonomy" id="2528013"/>
    <lineage>
        <taxon>Bacteria</taxon>
        <taxon>Pseudomonadati</taxon>
        <taxon>Planctomycetota</taxon>
        <taxon>Planctomycetia</taxon>
        <taxon>Pirellulales</taxon>
        <taxon>Pirellulaceae</taxon>
        <taxon>Rubripirellula</taxon>
    </lineage>
</organism>
<evidence type="ECO:0000313" key="2">
    <source>
        <dbReference type="Proteomes" id="UP000317977"/>
    </source>
</evidence>
<keyword evidence="2" id="KW-1185">Reference proteome</keyword>
<protein>
    <recommendedName>
        <fullName evidence="3">Plasmid related protein</fullName>
    </recommendedName>
</protein>
<dbReference type="OrthoDB" id="5522207at2"/>
<evidence type="ECO:0008006" key="3">
    <source>
        <dbReference type="Google" id="ProtNLM"/>
    </source>
</evidence>
<name>A0A5C6ELM1_9BACT</name>
<dbReference type="AlphaFoldDB" id="A0A5C6ELM1"/>
<proteinExistence type="predicted"/>
<evidence type="ECO:0000313" key="1">
    <source>
        <dbReference type="EMBL" id="TWU49290.1"/>
    </source>
</evidence>
<dbReference type="Proteomes" id="UP000317977">
    <property type="component" value="Unassembled WGS sequence"/>
</dbReference>
<reference evidence="1 2" key="1">
    <citation type="submission" date="2019-02" db="EMBL/GenBank/DDBJ databases">
        <title>Deep-cultivation of Planctomycetes and their phenomic and genomic characterization uncovers novel biology.</title>
        <authorList>
            <person name="Wiegand S."/>
            <person name="Jogler M."/>
            <person name="Boedeker C."/>
            <person name="Pinto D."/>
            <person name="Vollmers J."/>
            <person name="Rivas-Marin E."/>
            <person name="Kohn T."/>
            <person name="Peeters S.H."/>
            <person name="Heuer A."/>
            <person name="Rast P."/>
            <person name="Oberbeckmann S."/>
            <person name="Bunk B."/>
            <person name="Jeske O."/>
            <person name="Meyerdierks A."/>
            <person name="Storesund J.E."/>
            <person name="Kallscheuer N."/>
            <person name="Luecker S."/>
            <person name="Lage O.M."/>
            <person name="Pohl T."/>
            <person name="Merkel B.J."/>
            <person name="Hornburger P."/>
            <person name="Mueller R.-W."/>
            <person name="Bruemmer F."/>
            <person name="Labrenz M."/>
            <person name="Spormann A.M."/>
            <person name="Op Den Camp H."/>
            <person name="Overmann J."/>
            <person name="Amann R."/>
            <person name="Jetten M.S.M."/>
            <person name="Mascher T."/>
            <person name="Medema M.H."/>
            <person name="Devos D.P."/>
            <person name="Kaster A.-K."/>
            <person name="Ovreas L."/>
            <person name="Rohde M."/>
            <person name="Galperin M.Y."/>
            <person name="Jogler C."/>
        </authorList>
    </citation>
    <scope>NUCLEOTIDE SEQUENCE [LARGE SCALE GENOMIC DNA]</scope>
    <source>
        <strain evidence="1 2">Poly59</strain>
    </source>
</reference>
<accession>A0A5C6ELM1</accession>
<dbReference type="EMBL" id="SJPX01000004">
    <property type="protein sequence ID" value="TWU49290.1"/>
    <property type="molecule type" value="Genomic_DNA"/>
</dbReference>
<comment type="caution">
    <text evidence="1">The sequence shown here is derived from an EMBL/GenBank/DDBJ whole genome shotgun (WGS) entry which is preliminary data.</text>
</comment>